<dbReference type="InterPro" id="IPR016032">
    <property type="entry name" value="Sig_transdc_resp-reg_C-effctor"/>
</dbReference>
<dbReference type="GO" id="GO:0006355">
    <property type="term" value="P:regulation of DNA-templated transcription"/>
    <property type="evidence" value="ECO:0007669"/>
    <property type="project" value="InterPro"/>
</dbReference>
<evidence type="ECO:0000259" key="1">
    <source>
        <dbReference type="SMART" id="SM00421"/>
    </source>
</evidence>
<dbReference type="InterPro" id="IPR036388">
    <property type="entry name" value="WH-like_DNA-bd_sf"/>
</dbReference>
<dbReference type="EMBL" id="WTYM01000058">
    <property type="protein sequence ID" value="MXO61034.1"/>
    <property type="molecule type" value="Genomic_DNA"/>
</dbReference>
<comment type="caution">
    <text evidence="2">The sequence shown here is derived from an EMBL/GenBank/DDBJ whole genome shotgun (WGS) entry which is preliminary data.</text>
</comment>
<reference evidence="2 3" key="1">
    <citation type="submission" date="2019-12" db="EMBL/GenBank/DDBJ databases">
        <title>Genomic-based taxomic classification of the family Erythrobacteraceae.</title>
        <authorList>
            <person name="Xu L."/>
        </authorList>
    </citation>
    <scope>NUCLEOTIDE SEQUENCE [LARGE SCALE GENOMIC DNA]</scope>
    <source>
        <strain evidence="2 3">MCCC 1K01500</strain>
    </source>
</reference>
<dbReference type="Gene3D" id="1.10.10.10">
    <property type="entry name" value="Winged helix-like DNA-binding domain superfamily/Winged helix DNA-binding domain"/>
    <property type="match status" value="1"/>
</dbReference>
<protein>
    <submittedName>
        <fullName evidence="2">Helix-turn-helix transcriptional regulator</fullName>
    </submittedName>
</protein>
<evidence type="ECO:0000313" key="3">
    <source>
        <dbReference type="Proteomes" id="UP000433652"/>
    </source>
</evidence>
<dbReference type="InterPro" id="IPR000792">
    <property type="entry name" value="Tscrpt_reg_LuxR_C"/>
</dbReference>
<dbReference type="SUPFAM" id="SSF46894">
    <property type="entry name" value="C-terminal effector domain of the bipartite response regulators"/>
    <property type="match status" value="1"/>
</dbReference>
<gene>
    <name evidence="2" type="ORF">GRI89_15940</name>
</gene>
<dbReference type="GO" id="GO:0003677">
    <property type="term" value="F:DNA binding"/>
    <property type="evidence" value="ECO:0007669"/>
    <property type="project" value="InterPro"/>
</dbReference>
<sequence>MFEQPMWRTFLARLAAVCEVPFAGLVLTPPHAAHGLVLAHGDAPAGAIEAVDTSGTALRENRSYAASEFEGAIAGDLRAVRVREESGIDAVLTVAGPGALPAAAGSLLAALAPHLRVALRVFAALERERARSVMSDDAVRRMNFGWIAIDGKCRIVDLDPQAERVLQQSGLLRCGSYDRLTPANPAVDRELTALARRFAASPDERPRAINLSHDPWIDLLVSPLRVDTLSGGSQAVAAVYLRGDRTSLADRHEQLADLFQLTPSEARLAWSMAQGMSISEAAAAHGLTIETARNYSKKIYAKTGARGQADLVRHILTSVLALA</sequence>
<organism evidence="2 3">
    <name type="scientific">Croceibacterium salegens</name>
    <dbReference type="NCBI Taxonomy" id="1737568"/>
    <lineage>
        <taxon>Bacteria</taxon>
        <taxon>Pseudomonadati</taxon>
        <taxon>Pseudomonadota</taxon>
        <taxon>Alphaproteobacteria</taxon>
        <taxon>Sphingomonadales</taxon>
        <taxon>Erythrobacteraceae</taxon>
        <taxon>Croceibacterium</taxon>
    </lineage>
</organism>
<dbReference type="OrthoDB" id="7855389at2"/>
<dbReference type="AlphaFoldDB" id="A0A6I4SY64"/>
<name>A0A6I4SY64_9SPHN</name>
<accession>A0A6I4SY64</accession>
<keyword evidence="3" id="KW-1185">Reference proteome</keyword>
<feature type="domain" description="HTH luxR-type" evidence="1">
    <location>
        <begin position="258"/>
        <end position="315"/>
    </location>
</feature>
<dbReference type="SMART" id="SM00421">
    <property type="entry name" value="HTH_LUXR"/>
    <property type="match status" value="1"/>
</dbReference>
<proteinExistence type="predicted"/>
<evidence type="ECO:0000313" key="2">
    <source>
        <dbReference type="EMBL" id="MXO61034.1"/>
    </source>
</evidence>
<dbReference type="Proteomes" id="UP000433652">
    <property type="component" value="Unassembled WGS sequence"/>
</dbReference>